<dbReference type="CDD" id="cd07557">
    <property type="entry name" value="trimeric_dUTPase"/>
    <property type="match status" value="1"/>
</dbReference>
<dbReference type="InterPro" id="IPR008181">
    <property type="entry name" value="dUTPase"/>
</dbReference>
<dbReference type="PANTHER" id="PTHR11241:SF0">
    <property type="entry name" value="DEOXYURIDINE 5'-TRIPHOSPHATE NUCLEOTIDOHYDROLASE"/>
    <property type="match status" value="1"/>
</dbReference>
<dbReference type="PANTHER" id="PTHR11241">
    <property type="entry name" value="DEOXYURIDINE 5'-TRIPHOSPHATE NUCLEOTIDOHYDROLASE"/>
    <property type="match status" value="1"/>
</dbReference>
<dbReference type="Proteomes" id="UP000283513">
    <property type="component" value="Unassembled WGS sequence"/>
</dbReference>
<evidence type="ECO:0000256" key="3">
    <source>
        <dbReference type="ARBA" id="ARBA00022801"/>
    </source>
</evidence>
<dbReference type="Gene3D" id="2.70.40.10">
    <property type="match status" value="1"/>
</dbReference>
<evidence type="ECO:0000313" key="7">
    <source>
        <dbReference type="EMBL" id="MVQ46978.1"/>
    </source>
</evidence>
<evidence type="ECO:0000313" key="9">
    <source>
        <dbReference type="Proteomes" id="UP000283513"/>
    </source>
</evidence>
<protein>
    <recommendedName>
        <fullName evidence="2">dUTP diphosphatase</fullName>
        <ecNumber evidence="2">3.6.1.23</ecNumber>
    </recommendedName>
</protein>
<evidence type="ECO:0000313" key="10">
    <source>
        <dbReference type="Proteomes" id="UP000479531"/>
    </source>
</evidence>
<comment type="catalytic activity">
    <reaction evidence="5">
        <text>dUTP + H2O = dUMP + diphosphate + H(+)</text>
        <dbReference type="Rhea" id="RHEA:10248"/>
        <dbReference type="ChEBI" id="CHEBI:15377"/>
        <dbReference type="ChEBI" id="CHEBI:15378"/>
        <dbReference type="ChEBI" id="CHEBI:33019"/>
        <dbReference type="ChEBI" id="CHEBI:61555"/>
        <dbReference type="ChEBI" id="CHEBI:246422"/>
        <dbReference type="EC" id="3.6.1.23"/>
    </reaction>
</comment>
<reference evidence="8 9" key="1">
    <citation type="submission" date="2018-08" db="EMBL/GenBank/DDBJ databases">
        <title>A genome reference for cultivated species of the human gut microbiota.</title>
        <authorList>
            <person name="Zou Y."/>
            <person name="Xue W."/>
            <person name="Luo G."/>
        </authorList>
    </citation>
    <scope>NUCLEOTIDE SEQUENCE [LARGE SCALE GENOMIC DNA]</scope>
    <source>
        <strain evidence="8 9">AM37-1AC</strain>
    </source>
</reference>
<dbReference type="EMBL" id="QSHO01000004">
    <property type="protein sequence ID" value="RHC18377.1"/>
    <property type="molecule type" value="Genomic_DNA"/>
</dbReference>
<dbReference type="EMBL" id="WGGT01000021">
    <property type="protein sequence ID" value="MVQ46978.1"/>
    <property type="molecule type" value="Genomic_DNA"/>
</dbReference>
<gene>
    <name evidence="8" type="ORF">DW856_05305</name>
    <name evidence="7" type="ORF">GCK47_15110</name>
</gene>
<accession>A0A3R6AXR4</accession>
<evidence type="ECO:0000259" key="6">
    <source>
        <dbReference type="Pfam" id="PF00692"/>
    </source>
</evidence>
<feature type="domain" description="dUTPase-like" evidence="6">
    <location>
        <begin position="11"/>
        <end position="133"/>
    </location>
</feature>
<dbReference type="GO" id="GO:0046081">
    <property type="term" value="P:dUTP catabolic process"/>
    <property type="evidence" value="ECO:0007669"/>
    <property type="project" value="InterPro"/>
</dbReference>
<proteinExistence type="inferred from homology"/>
<dbReference type="InterPro" id="IPR029054">
    <property type="entry name" value="dUTPase-like"/>
</dbReference>
<comment type="similarity">
    <text evidence="1">Belongs to the dUTPase family.</text>
</comment>
<dbReference type="EC" id="3.6.1.23" evidence="2"/>
<dbReference type="SUPFAM" id="SSF51283">
    <property type="entry name" value="dUTPase-like"/>
    <property type="match status" value="1"/>
</dbReference>
<evidence type="ECO:0000256" key="4">
    <source>
        <dbReference type="ARBA" id="ARBA00023080"/>
    </source>
</evidence>
<evidence type="ECO:0000256" key="1">
    <source>
        <dbReference type="ARBA" id="ARBA00006581"/>
    </source>
</evidence>
<name>A0A3R6AXR4_9FIRM</name>
<evidence type="ECO:0000256" key="5">
    <source>
        <dbReference type="ARBA" id="ARBA00047686"/>
    </source>
</evidence>
<organism evidence="8 9">
    <name type="scientific">Roseburia intestinalis</name>
    <dbReference type="NCBI Taxonomy" id="166486"/>
    <lineage>
        <taxon>Bacteria</taxon>
        <taxon>Bacillati</taxon>
        <taxon>Bacillota</taxon>
        <taxon>Clostridia</taxon>
        <taxon>Lachnospirales</taxon>
        <taxon>Lachnospiraceae</taxon>
        <taxon>Roseburia</taxon>
    </lineage>
</organism>
<dbReference type="GO" id="GO:0000287">
    <property type="term" value="F:magnesium ion binding"/>
    <property type="evidence" value="ECO:0007669"/>
    <property type="project" value="InterPro"/>
</dbReference>
<reference evidence="7 10" key="2">
    <citation type="submission" date="2019-10" db="EMBL/GenBank/DDBJ databases">
        <title>Roseburia spp. ameliorate alcoholic fatty liver via restoration of gut barrier function.</title>
        <authorList>
            <person name="Seo B."/>
            <person name="Ko G."/>
        </authorList>
    </citation>
    <scope>NUCLEOTIDE SEQUENCE [LARGE SCALE GENOMIC DNA]</scope>
    <source>
        <strain evidence="7 10">SNUG30017</strain>
    </source>
</reference>
<dbReference type="AlphaFoldDB" id="A0A3R6AXR4"/>
<evidence type="ECO:0000256" key="2">
    <source>
        <dbReference type="ARBA" id="ARBA00012379"/>
    </source>
</evidence>
<dbReference type="Pfam" id="PF00692">
    <property type="entry name" value="dUTPase"/>
    <property type="match status" value="1"/>
</dbReference>
<keyword evidence="3 8" id="KW-0378">Hydrolase</keyword>
<evidence type="ECO:0000313" key="8">
    <source>
        <dbReference type="EMBL" id="RHC18377.1"/>
    </source>
</evidence>
<dbReference type="InterPro" id="IPR036157">
    <property type="entry name" value="dUTPase-like_sf"/>
</dbReference>
<dbReference type="GO" id="GO:0004170">
    <property type="term" value="F:dUTP diphosphatase activity"/>
    <property type="evidence" value="ECO:0007669"/>
    <property type="project" value="UniProtKB-EC"/>
</dbReference>
<sequence>MKIQLIDFGGKSPERAHANDAGADVFSPGYFTVVPGQVSKIPLGFGLRIPDGYAGYIFPRSGLSAKGIVCELPPIDSGYTGEVHAIISNVGREKYEIKAGDKIGQLVIMPVLIPDFTFEEWKERGTGAFGSTGR</sequence>
<dbReference type="RefSeq" id="WP_118597293.1">
    <property type="nucleotide sequence ID" value="NZ_QSHO01000004.1"/>
</dbReference>
<comment type="caution">
    <text evidence="8">The sequence shown here is derived from an EMBL/GenBank/DDBJ whole genome shotgun (WGS) entry which is preliminary data.</text>
</comment>
<keyword evidence="4" id="KW-0546">Nucleotide metabolism</keyword>
<dbReference type="InterPro" id="IPR033704">
    <property type="entry name" value="dUTPase_trimeric"/>
</dbReference>
<dbReference type="Proteomes" id="UP000479531">
    <property type="component" value="Unassembled WGS sequence"/>
</dbReference>
<dbReference type="GO" id="GO:0006226">
    <property type="term" value="P:dUMP biosynthetic process"/>
    <property type="evidence" value="ECO:0007669"/>
    <property type="project" value="InterPro"/>
</dbReference>